<proteinExistence type="predicted"/>
<feature type="transmembrane region" description="Helical" evidence="1">
    <location>
        <begin position="125"/>
        <end position="145"/>
    </location>
</feature>
<name>A0AAU8LSZ5_9BACT</name>
<organism evidence="2">
    <name type="scientific">Candidatus Electrothrix aestuarii</name>
    <dbReference type="NCBI Taxonomy" id="3062594"/>
    <lineage>
        <taxon>Bacteria</taxon>
        <taxon>Pseudomonadati</taxon>
        <taxon>Thermodesulfobacteriota</taxon>
        <taxon>Desulfobulbia</taxon>
        <taxon>Desulfobulbales</taxon>
        <taxon>Desulfobulbaceae</taxon>
        <taxon>Candidatus Electrothrix</taxon>
    </lineage>
</organism>
<dbReference type="PANTHER" id="PTHR34301">
    <property type="entry name" value="DNA-BINDING PROTEIN-RELATED"/>
    <property type="match status" value="1"/>
</dbReference>
<gene>
    <name evidence="2" type="ORF">Q3M24_17115</name>
</gene>
<dbReference type="KEGG" id="eaj:Q3M24_17115"/>
<dbReference type="PANTHER" id="PTHR34301:SF8">
    <property type="entry name" value="ATPASE DOMAIN-CONTAINING PROTEIN"/>
    <property type="match status" value="1"/>
</dbReference>
<feature type="transmembrane region" description="Helical" evidence="1">
    <location>
        <begin position="200"/>
        <end position="220"/>
    </location>
</feature>
<feature type="transmembrane region" description="Helical" evidence="1">
    <location>
        <begin position="157"/>
        <end position="179"/>
    </location>
</feature>
<dbReference type="SUPFAM" id="SSF52540">
    <property type="entry name" value="P-loop containing nucleoside triphosphate hydrolases"/>
    <property type="match status" value="1"/>
</dbReference>
<evidence type="ECO:0000313" key="2">
    <source>
        <dbReference type="EMBL" id="XCN72013.1"/>
    </source>
</evidence>
<protein>
    <submittedName>
        <fullName evidence="2">AAA family ATPase</fullName>
    </submittedName>
</protein>
<keyword evidence="1" id="KW-0472">Membrane</keyword>
<keyword evidence="1" id="KW-0812">Transmembrane</keyword>
<reference evidence="2" key="1">
    <citation type="journal article" date="2024" name="Syst. Appl. Microbiol.">
        <title>First single-strain enrichments of Electrothrix cable bacteria, description of E. aestuarii sp. nov. and E. rattekaaiensis sp. nov., and proposal of a cable bacteria taxonomy following the rules of the SeqCode.</title>
        <authorList>
            <person name="Plum-Jensen L.E."/>
            <person name="Schramm A."/>
            <person name="Marshall I.P.G."/>
        </authorList>
    </citation>
    <scope>NUCLEOTIDE SEQUENCE</scope>
    <source>
        <strain evidence="2">Rat1</strain>
    </source>
</reference>
<keyword evidence="1" id="KW-1133">Transmembrane helix</keyword>
<dbReference type="InterPro" id="IPR027417">
    <property type="entry name" value="P-loop_NTPase"/>
</dbReference>
<feature type="transmembrane region" description="Helical" evidence="1">
    <location>
        <begin position="98"/>
        <end position="118"/>
    </location>
</feature>
<dbReference type="EMBL" id="CP159373">
    <property type="protein sequence ID" value="XCN72013.1"/>
    <property type="molecule type" value="Genomic_DNA"/>
</dbReference>
<feature type="transmembrane region" description="Helical" evidence="1">
    <location>
        <begin position="60"/>
        <end position="78"/>
    </location>
</feature>
<dbReference type="Gene3D" id="3.40.50.300">
    <property type="entry name" value="P-loop containing nucleotide triphosphate hydrolases"/>
    <property type="match status" value="1"/>
</dbReference>
<evidence type="ECO:0000256" key="1">
    <source>
        <dbReference type="SAM" id="Phobius"/>
    </source>
</evidence>
<feature type="transmembrane region" description="Helical" evidence="1">
    <location>
        <begin position="226"/>
        <end position="244"/>
    </location>
</feature>
<sequence>MQYIKECLQLLYWIYFKPYTLKQHVQAICPEIANPYEDSIYERSAKANTNLQLQRYDEQCWWLTVLVPIAAVFSYASLVEGIARLRSESIVFEFDWGVTSLFMLAWLVGHLVFLGIRIIGRLSEFFIFMVVAVAGELLIVTLLDITTKGLLSKEEVAMIGGMAFGVFGILLGGAGGVALEVAGGIASGIALGIELDMARGVMLFSLIFGVGLAVMLSMAISVDESVAVGVVLAMAVGFVGSLAYDALYGVVFFSCVMFSFLRIFFWLPELTWMLLLKLSPIPVIRCLPCLPPRFDQLIYLPIPFLPGFVAEAYQENQAAARQTIDYLITSTNQQKAARRAMSLISAEECKCCRTARDIAEIREQLSWLSEEPSPGLAACLNISQDVTAALEASTLYRQAQQLDKVLQRIDRQRTSLASASAREATSFGAVLDNWQGILQAARKTLREQAAQSDEIPQVYLAGPALDPNKAGPLFKGRRDLFRQIETLTLSAQHPTLVMHGGRRSGKTSTLNYLPKWLPSDILPLLIDGQSLAATSTLSGFAEEFADLITKSARKVHSLKLPALASVTTSDDPFVTLRRWLDAVEQAVPDKTLLLCLDEFERLDEIVRSTDSRAPLNFLRHLIQHRDSWTLLFTGVLTPEELPAYWSDYLINCETLRVSYLAEDDCLELIQHPVEDFPDIYPTPVAHAIRDLTGGQPYFTQLLCHELVEQLNRKKAKTVQMDDLQTVLPAVFERGYQVFREFWQSLTDPQRALLLAVAEAKTPSEEAMRAAPVLVRKEILAQQNGGWYFRVPLIYRWLLEEQGGLS</sequence>
<dbReference type="AlphaFoldDB" id="A0AAU8LSZ5"/>
<reference evidence="2" key="2">
    <citation type="submission" date="2024-06" db="EMBL/GenBank/DDBJ databases">
        <authorList>
            <person name="Plum-Jensen L.E."/>
            <person name="Schramm A."/>
            <person name="Marshall I.P.G."/>
        </authorList>
    </citation>
    <scope>NUCLEOTIDE SEQUENCE</scope>
    <source>
        <strain evidence="2">Rat1</strain>
    </source>
</reference>
<feature type="transmembrane region" description="Helical" evidence="1">
    <location>
        <begin position="251"/>
        <end position="275"/>
    </location>
</feature>
<accession>A0AAU8LSZ5</accession>